<evidence type="ECO:0000256" key="2">
    <source>
        <dbReference type="ARBA" id="ARBA00023002"/>
    </source>
</evidence>
<dbReference type="PROSITE" id="PS00070">
    <property type="entry name" value="ALDEHYDE_DEHYDR_CYS"/>
    <property type="match status" value="1"/>
</dbReference>
<dbReference type="InterPro" id="IPR016160">
    <property type="entry name" value="Ald_DH_CS_CYS"/>
</dbReference>
<name>A0ABP8H8P2_9BURK</name>
<evidence type="ECO:0000313" key="4">
    <source>
        <dbReference type="EMBL" id="GAA4335924.1"/>
    </source>
</evidence>
<keyword evidence="5" id="KW-1185">Reference proteome</keyword>
<evidence type="ECO:0000256" key="1">
    <source>
        <dbReference type="ARBA" id="ARBA00009986"/>
    </source>
</evidence>
<dbReference type="Gene3D" id="3.40.309.10">
    <property type="entry name" value="Aldehyde Dehydrogenase, Chain A, domain 2"/>
    <property type="match status" value="1"/>
</dbReference>
<organism evidence="4 5">
    <name type="scientific">Pigmentiphaga soli</name>
    <dbReference type="NCBI Taxonomy" id="1007095"/>
    <lineage>
        <taxon>Bacteria</taxon>
        <taxon>Pseudomonadati</taxon>
        <taxon>Pseudomonadota</taxon>
        <taxon>Betaproteobacteria</taxon>
        <taxon>Burkholderiales</taxon>
        <taxon>Alcaligenaceae</taxon>
        <taxon>Pigmentiphaga</taxon>
    </lineage>
</organism>
<dbReference type="InterPro" id="IPR015590">
    <property type="entry name" value="Aldehyde_DH_dom"/>
</dbReference>
<protein>
    <submittedName>
        <fullName evidence="4">NAD-dependent succinate-semialdehyde dehydrogenase</fullName>
    </submittedName>
</protein>
<gene>
    <name evidence="4" type="ORF">GCM10023144_29740</name>
</gene>
<comment type="caution">
    <text evidence="4">The sequence shown here is derived from an EMBL/GenBank/DDBJ whole genome shotgun (WGS) entry which is preliminary data.</text>
</comment>
<dbReference type="InterPro" id="IPR016161">
    <property type="entry name" value="Ald_DH/histidinol_DH"/>
</dbReference>
<feature type="domain" description="Aldehyde dehydrogenase" evidence="3">
    <location>
        <begin position="14"/>
        <end position="470"/>
    </location>
</feature>
<dbReference type="PANTHER" id="PTHR43353">
    <property type="entry name" value="SUCCINATE-SEMIALDEHYDE DEHYDROGENASE, MITOCHONDRIAL"/>
    <property type="match status" value="1"/>
</dbReference>
<reference evidence="5" key="1">
    <citation type="journal article" date="2019" name="Int. J. Syst. Evol. Microbiol.">
        <title>The Global Catalogue of Microorganisms (GCM) 10K type strain sequencing project: providing services to taxonomists for standard genome sequencing and annotation.</title>
        <authorList>
            <consortium name="The Broad Institute Genomics Platform"/>
            <consortium name="The Broad Institute Genome Sequencing Center for Infectious Disease"/>
            <person name="Wu L."/>
            <person name="Ma J."/>
        </authorList>
    </citation>
    <scope>NUCLEOTIDE SEQUENCE [LARGE SCALE GENOMIC DNA]</scope>
    <source>
        <strain evidence="5">JCM 17666</strain>
    </source>
</reference>
<dbReference type="SUPFAM" id="SSF53720">
    <property type="entry name" value="ALDH-like"/>
    <property type="match status" value="1"/>
</dbReference>
<accession>A0ABP8H8P2</accession>
<dbReference type="Proteomes" id="UP001501671">
    <property type="component" value="Unassembled WGS sequence"/>
</dbReference>
<sequence length="474" mass="50640">MVRKLKLLIDGQWLDTQNARPVINPATGEPEAELSVARSEDLAAAAAAAAAAFEKWKRVSALERGNMLRKCAALMRERAAAIGELITRENGKTLAEATLEVQWAADYFDWFAEEARRVYGRVIPARMPGVRQMVLREPIGPSLGLSPWNWPVMTATRKLAPALAAGCTVILKPAEETPSGPVELVKLLVEAGVPAGAVNVVYGDPAHISSELIASKEIRKVSFTGSVPVGRHLAALAGQHLKRITLELGGHAPVLVFDDADVADAVAKLATFKFRTSGQVCSCPSRFFVQEGVYDEFVERFRQACARQVVGNGLDTQSTMGPLTSERRLHAVSAFVDNAVAQGAQLLHGGKRLGARGNFYAPTLLGDVPPQAQLMQEETFGPIVPVVRFQRYEEAIALANGLNLGLSAYAFTASLATAQRLSEDIQSGMVGINSMAVSIAEAPFGGIKDSGQGHEGGQEGLEGYLNTKFVSQAG</sequence>
<dbReference type="CDD" id="cd07103">
    <property type="entry name" value="ALDH_F5_SSADH_GabD"/>
    <property type="match status" value="1"/>
</dbReference>
<dbReference type="InterPro" id="IPR050740">
    <property type="entry name" value="Aldehyde_DH_Superfamily"/>
</dbReference>
<dbReference type="PANTHER" id="PTHR43353:SF5">
    <property type="entry name" value="SUCCINATE-SEMIALDEHYDE DEHYDROGENASE, MITOCHONDRIAL"/>
    <property type="match status" value="1"/>
</dbReference>
<dbReference type="Gene3D" id="3.40.605.10">
    <property type="entry name" value="Aldehyde Dehydrogenase, Chain A, domain 1"/>
    <property type="match status" value="1"/>
</dbReference>
<dbReference type="InterPro" id="IPR016162">
    <property type="entry name" value="Ald_DH_N"/>
</dbReference>
<keyword evidence="2" id="KW-0560">Oxidoreductase</keyword>
<dbReference type="InterPro" id="IPR016163">
    <property type="entry name" value="Ald_DH_C"/>
</dbReference>
<evidence type="ECO:0000259" key="3">
    <source>
        <dbReference type="Pfam" id="PF00171"/>
    </source>
</evidence>
<dbReference type="EMBL" id="BAABFO010000014">
    <property type="protein sequence ID" value="GAA4335924.1"/>
    <property type="molecule type" value="Genomic_DNA"/>
</dbReference>
<dbReference type="RefSeq" id="WP_345250645.1">
    <property type="nucleotide sequence ID" value="NZ_BAABFO010000014.1"/>
</dbReference>
<evidence type="ECO:0000313" key="5">
    <source>
        <dbReference type="Proteomes" id="UP001501671"/>
    </source>
</evidence>
<proteinExistence type="inferred from homology"/>
<comment type="similarity">
    <text evidence="1">Belongs to the aldehyde dehydrogenase family.</text>
</comment>
<dbReference type="Pfam" id="PF00171">
    <property type="entry name" value="Aldedh"/>
    <property type="match status" value="1"/>
</dbReference>